<evidence type="ECO:0000256" key="7">
    <source>
        <dbReference type="ARBA" id="ARBA00023274"/>
    </source>
</evidence>
<dbReference type="GO" id="GO:0030687">
    <property type="term" value="C:preribosome, large subunit precursor"/>
    <property type="evidence" value="ECO:0007669"/>
    <property type="project" value="TreeGrafter"/>
</dbReference>
<dbReference type="Pfam" id="PF14615">
    <property type="entry name" value="Rsa3"/>
    <property type="match status" value="1"/>
</dbReference>
<dbReference type="Proteomes" id="UP000054144">
    <property type="component" value="Unassembled WGS sequence"/>
</dbReference>
<organism evidence="10 11">
    <name type="scientific">Fistulina hepatica ATCC 64428</name>
    <dbReference type="NCBI Taxonomy" id="1128425"/>
    <lineage>
        <taxon>Eukaryota</taxon>
        <taxon>Fungi</taxon>
        <taxon>Dikarya</taxon>
        <taxon>Basidiomycota</taxon>
        <taxon>Agaricomycotina</taxon>
        <taxon>Agaricomycetes</taxon>
        <taxon>Agaricomycetidae</taxon>
        <taxon>Agaricales</taxon>
        <taxon>Fistulinaceae</taxon>
        <taxon>Fistulina</taxon>
    </lineage>
</organism>
<feature type="domain" description="Ribosome-assembly protein 3 C-terminal" evidence="9">
    <location>
        <begin position="43"/>
        <end position="96"/>
    </location>
</feature>
<keyword evidence="11" id="KW-1185">Reference proteome</keyword>
<name>A0A0D7AAE3_9AGAR</name>
<evidence type="ECO:0000256" key="6">
    <source>
        <dbReference type="ARBA" id="ARBA00023242"/>
    </source>
</evidence>
<protein>
    <recommendedName>
        <fullName evidence="4">Ribosome assembly protein 3</fullName>
    </recommendedName>
</protein>
<dbReference type="PANTHER" id="PTHR28127:SF1">
    <property type="entry name" value="RIBOSOME ASSEMBLY PROTEIN 3"/>
    <property type="match status" value="1"/>
</dbReference>
<comment type="function">
    <text evidence="1">Required for efficient biogenesis of the 60S ribosomal subunit.</text>
</comment>
<dbReference type="InterPro" id="IPR028217">
    <property type="entry name" value="Rsa3_C"/>
</dbReference>
<evidence type="ECO:0000256" key="4">
    <source>
        <dbReference type="ARBA" id="ARBA00015339"/>
    </source>
</evidence>
<evidence type="ECO:0000256" key="2">
    <source>
        <dbReference type="ARBA" id="ARBA00004604"/>
    </source>
</evidence>
<feature type="compositionally biased region" description="Polar residues" evidence="8">
    <location>
        <begin position="97"/>
        <end position="108"/>
    </location>
</feature>
<evidence type="ECO:0000256" key="3">
    <source>
        <dbReference type="ARBA" id="ARBA00006256"/>
    </source>
</evidence>
<evidence type="ECO:0000259" key="9">
    <source>
        <dbReference type="Pfam" id="PF14615"/>
    </source>
</evidence>
<accession>A0A0D7AAE3</accession>
<evidence type="ECO:0000256" key="8">
    <source>
        <dbReference type="SAM" id="MobiDB-lite"/>
    </source>
</evidence>
<evidence type="ECO:0000313" key="11">
    <source>
        <dbReference type="Proteomes" id="UP000054144"/>
    </source>
</evidence>
<gene>
    <name evidence="10" type="ORF">FISHEDRAFT_46383</name>
</gene>
<comment type="subcellular location">
    <subcellularLocation>
        <location evidence="2">Nucleus</location>
        <location evidence="2">Nucleolus</location>
    </subcellularLocation>
</comment>
<dbReference type="PANTHER" id="PTHR28127">
    <property type="entry name" value="RIBOSOME ASSEMBLY PROTEIN 3"/>
    <property type="match status" value="1"/>
</dbReference>
<keyword evidence="6" id="KW-0539">Nucleus</keyword>
<keyword evidence="5" id="KW-0690">Ribosome biogenesis</keyword>
<proteinExistence type="inferred from homology"/>
<sequence length="116" mass="12627">MSRKQTRTRSPSPPPVSGKLPSFLPEPDDENAKGGEDALKARFKQFWMSTVVDAFHDDLEEIRKARLPSLPLEPNMTKARLTLLIDALASGANVFSSSSNTAGASQGVNEMELVLD</sequence>
<reference evidence="10 11" key="1">
    <citation type="journal article" date="2015" name="Fungal Genet. Biol.">
        <title>Evolution of novel wood decay mechanisms in Agaricales revealed by the genome sequences of Fistulina hepatica and Cylindrobasidium torrendii.</title>
        <authorList>
            <person name="Floudas D."/>
            <person name="Held B.W."/>
            <person name="Riley R."/>
            <person name="Nagy L.G."/>
            <person name="Koehler G."/>
            <person name="Ransdell A.S."/>
            <person name="Younus H."/>
            <person name="Chow J."/>
            <person name="Chiniquy J."/>
            <person name="Lipzen A."/>
            <person name="Tritt A."/>
            <person name="Sun H."/>
            <person name="Haridas S."/>
            <person name="LaButti K."/>
            <person name="Ohm R.A."/>
            <person name="Kues U."/>
            <person name="Blanchette R.A."/>
            <person name="Grigoriev I.V."/>
            <person name="Minto R.E."/>
            <person name="Hibbett D.S."/>
        </authorList>
    </citation>
    <scope>NUCLEOTIDE SEQUENCE [LARGE SCALE GENOMIC DNA]</scope>
    <source>
        <strain evidence="10 11">ATCC 64428</strain>
    </source>
</reference>
<evidence type="ECO:0000256" key="5">
    <source>
        <dbReference type="ARBA" id="ARBA00022517"/>
    </source>
</evidence>
<dbReference type="OrthoDB" id="69550at2759"/>
<dbReference type="GO" id="GO:0005730">
    <property type="term" value="C:nucleolus"/>
    <property type="evidence" value="ECO:0007669"/>
    <property type="project" value="UniProtKB-SubCell"/>
</dbReference>
<keyword evidence="7" id="KW-0687">Ribonucleoprotein</keyword>
<evidence type="ECO:0000313" key="10">
    <source>
        <dbReference type="EMBL" id="KIY46901.1"/>
    </source>
</evidence>
<dbReference type="AlphaFoldDB" id="A0A0D7AAE3"/>
<evidence type="ECO:0000256" key="1">
    <source>
        <dbReference type="ARBA" id="ARBA00003035"/>
    </source>
</evidence>
<dbReference type="EMBL" id="KN882020">
    <property type="protein sequence ID" value="KIY46901.1"/>
    <property type="molecule type" value="Genomic_DNA"/>
</dbReference>
<feature type="region of interest" description="Disordered" evidence="8">
    <location>
        <begin position="1"/>
        <end position="37"/>
    </location>
</feature>
<comment type="similarity">
    <text evidence="3">Belongs to the RSA3 family.</text>
</comment>
<dbReference type="InterPro" id="IPR051898">
    <property type="entry name" value="Ribosome_Assembly_3"/>
</dbReference>
<feature type="region of interest" description="Disordered" evidence="8">
    <location>
        <begin position="97"/>
        <end position="116"/>
    </location>
</feature>
<dbReference type="GO" id="GO:0000027">
    <property type="term" value="P:ribosomal large subunit assembly"/>
    <property type="evidence" value="ECO:0007669"/>
    <property type="project" value="TreeGrafter"/>
</dbReference>